<dbReference type="AlphaFoldDB" id="A0A0E9MTB8"/>
<evidence type="ECO:0000313" key="3">
    <source>
        <dbReference type="Proteomes" id="UP000033121"/>
    </source>
</evidence>
<name>A0A0E9MTB8_9BACT</name>
<reference evidence="2 3" key="1">
    <citation type="submission" date="2015-04" db="EMBL/GenBank/DDBJ databases">
        <title>Whole genome shotgun sequence of Flavihumibacter petaseus NBRC 106054.</title>
        <authorList>
            <person name="Miyazawa S."/>
            <person name="Hosoyama A."/>
            <person name="Hashimoto M."/>
            <person name="Noguchi M."/>
            <person name="Tsuchikane K."/>
            <person name="Ohji S."/>
            <person name="Yamazoe A."/>
            <person name="Ichikawa N."/>
            <person name="Kimura A."/>
            <person name="Fujita N."/>
        </authorList>
    </citation>
    <scope>NUCLEOTIDE SEQUENCE [LARGE SCALE GENOMIC DNA]</scope>
    <source>
        <strain evidence="2 3">NBRC 106054</strain>
    </source>
</reference>
<accession>A0A0E9MTB8</accession>
<keyword evidence="3" id="KW-1185">Reference proteome</keyword>
<feature type="domain" description="SusE outer membrane protein" evidence="1">
    <location>
        <begin position="23"/>
        <end position="128"/>
    </location>
</feature>
<protein>
    <recommendedName>
        <fullName evidence="1">SusE outer membrane protein domain-containing protein</fullName>
    </recommendedName>
</protein>
<dbReference type="Pfam" id="PF14292">
    <property type="entry name" value="SusE"/>
    <property type="match status" value="1"/>
</dbReference>
<organism evidence="2 3">
    <name type="scientific">Flavihumibacter petaseus NBRC 106054</name>
    <dbReference type="NCBI Taxonomy" id="1220578"/>
    <lineage>
        <taxon>Bacteria</taxon>
        <taxon>Pseudomonadati</taxon>
        <taxon>Bacteroidota</taxon>
        <taxon>Chitinophagia</taxon>
        <taxon>Chitinophagales</taxon>
        <taxon>Chitinophagaceae</taxon>
        <taxon>Flavihumibacter</taxon>
    </lineage>
</organism>
<dbReference type="RefSeq" id="WP_046366944.1">
    <property type="nucleotide sequence ID" value="NZ_BBWV01000001.1"/>
</dbReference>
<dbReference type="Gene3D" id="2.60.40.3620">
    <property type="match status" value="1"/>
</dbReference>
<sequence length="354" mass="37370">MKRYIIQLGLTGLLLAGMFSCKKDISQTFKTDGTAPDVTLSPQTLELSESTASDTVETISWTRADFGYSAAVSYTVEIDLAGGGFAAPKSVNTGTVPQLKYLGSVLNELAIGLGIAAGETGDLDIRIKSLLSDSVFIYSEVSQLTVTPYQVAFPALLVLGGNSWQTPAVRTNGFVLTSPNYDDKYEGYINLPNADGWGGDALKLMVESSGVTYGWGGTANTMTAGASGNLWFTPAPNFMKVNADTKAGTVNFVPVTFTVTGDHNGWDTEATPMTYDPVTHRLIATGVNFTAGNAFVFTANGGYDLSYKVNGDGKLIYAGPPNWSGNNIPAPGTGTYTVILDLSAGDGSYTYSFE</sequence>
<dbReference type="PROSITE" id="PS51257">
    <property type="entry name" value="PROKAR_LIPOPROTEIN"/>
    <property type="match status" value="1"/>
</dbReference>
<dbReference type="STRING" id="1220578.FPE01S_01_00130"/>
<dbReference type="Proteomes" id="UP000033121">
    <property type="component" value="Unassembled WGS sequence"/>
</dbReference>
<evidence type="ECO:0000313" key="2">
    <source>
        <dbReference type="EMBL" id="GAO41002.1"/>
    </source>
</evidence>
<evidence type="ECO:0000259" key="1">
    <source>
        <dbReference type="Pfam" id="PF14292"/>
    </source>
</evidence>
<dbReference type="InterPro" id="IPR025970">
    <property type="entry name" value="SusE"/>
</dbReference>
<dbReference type="EMBL" id="BBWV01000001">
    <property type="protein sequence ID" value="GAO41002.1"/>
    <property type="molecule type" value="Genomic_DNA"/>
</dbReference>
<proteinExistence type="predicted"/>
<comment type="caution">
    <text evidence="2">The sequence shown here is derived from an EMBL/GenBank/DDBJ whole genome shotgun (WGS) entry which is preliminary data.</text>
</comment>
<gene>
    <name evidence="2" type="ORF">FPE01S_01_00130</name>
</gene>
<dbReference type="OrthoDB" id="975117at2"/>